<evidence type="ECO:0000256" key="4">
    <source>
        <dbReference type="ARBA" id="ARBA00023284"/>
    </source>
</evidence>
<dbReference type="InterPro" id="IPR000866">
    <property type="entry name" value="AhpC/TSA"/>
</dbReference>
<keyword evidence="7" id="KW-0413">Isomerase</keyword>
<dbReference type="InterPro" id="IPR017937">
    <property type="entry name" value="Thioredoxin_CS"/>
</dbReference>
<dbReference type="Proteomes" id="UP000185003">
    <property type="component" value="Unassembled WGS sequence"/>
</dbReference>
<feature type="signal peptide" evidence="5">
    <location>
        <begin position="1"/>
        <end position="19"/>
    </location>
</feature>
<keyword evidence="2" id="KW-0201">Cytochrome c-type biogenesis</keyword>
<reference evidence="7 8" key="1">
    <citation type="submission" date="2016-11" db="EMBL/GenBank/DDBJ databases">
        <authorList>
            <person name="Jaros S."/>
            <person name="Januszkiewicz K."/>
            <person name="Wedrychowicz H."/>
        </authorList>
    </citation>
    <scope>NUCLEOTIDE SEQUENCE [LARGE SCALE GENOMIC DNA]</scope>
    <source>
        <strain evidence="7 8">DSM 24787</strain>
    </source>
</reference>
<evidence type="ECO:0000256" key="3">
    <source>
        <dbReference type="ARBA" id="ARBA00023157"/>
    </source>
</evidence>
<keyword evidence="4" id="KW-0676">Redox-active center</keyword>
<accession>A0A1N6GMI3</accession>
<dbReference type="GO" id="GO:0016491">
    <property type="term" value="F:oxidoreductase activity"/>
    <property type="evidence" value="ECO:0007669"/>
    <property type="project" value="InterPro"/>
</dbReference>
<dbReference type="PROSITE" id="PS51352">
    <property type="entry name" value="THIOREDOXIN_2"/>
    <property type="match status" value="1"/>
</dbReference>
<dbReference type="PANTHER" id="PTHR42852">
    <property type="entry name" value="THIOL:DISULFIDE INTERCHANGE PROTEIN DSBE"/>
    <property type="match status" value="1"/>
</dbReference>
<keyword evidence="5" id="KW-0732">Signal</keyword>
<evidence type="ECO:0000256" key="2">
    <source>
        <dbReference type="ARBA" id="ARBA00022748"/>
    </source>
</evidence>
<dbReference type="InterPro" id="IPR025380">
    <property type="entry name" value="DUF4369"/>
</dbReference>
<dbReference type="GO" id="GO:0017004">
    <property type="term" value="P:cytochrome complex assembly"/>
    <property type="evidence" value="ECO:0007669"/>
    <property type="project" value="UniProtKB-KW"/>
</dbReference>
<evidence type="ECO:0000259" key="6">
    <source>
        <dbReference type="PROSITE" id="PS51352"/>
    </source>
</evidence>
<keyword evidence="8" id="KW-1185">Reference proteome</keyword>
<dbReference type="InterPro" id="IPR013766">
    <property type="entry name" value="Thioredoxin_domain"/>
</dbReference>
<dbReference type="Pfam" id="PF14289">
    <property type="entry name" value="DUF4369"/>
    <property type="match status" value="1"/>
</dbReference>
<dbReference type="AlphaFoldDB" id="A0A1N6GMI3"/>
<dbReference type="GO" id="GO:0016209">
    <property type="term" value="F:antioxidant activity"/>
    <property type="evidence" value="ECO:0007669"/>
    <property type="project" value="InterPro"/>
</dbReference>
<feature type="domain" description="Thioredoxin" evidence="6">
    <location>
        <begin position="242"/>
        <end position="380"/>
    </location>
</feature>
<name>A0A1N6GMI3_9BACT</name>
<protein>
    <submittedName>
        <fullName evidence="7">Thiol-disulfide isomerase or thioredoxin</fullName>
    </submittedName>
</protein>
<organism evidence="7 8">
    <name type="scientific">Chitinophaga niabensis</name>
    <dbReference type="NCBI Taxonomy" id="536979"/>
    <lineage>
        <taxon>Bacteria</taxon>
        <taxon>Pseudomonadati</taxon>
        <taxon>Bacteroidota</taxon>
        <taxon>Chitinophagia</taxon>
        <taxon>Chitinophagales</taxon>
        <taxon>Chitinophagaceae</taxon>
        <taxon>Chitinophaga</taxon>
    </lineage>
</organism>
<dbReference type="CDD" id="cd02966">
    <property type="entry name" value="TlpA_like_family"/>
    <property type="match status" value="1"/>
</dbReference>
<comment type="subcellular location">
    <subcellularLocation>
        <location evidence="1">Cell envelope</location>
    </subcellularLocation>
</comment>
<gene>
    <name evidence="7" type="ORF">SAMN04488055_2860</name>
</gene>
<dbReference type="OrthoDB" id="1069091at2"/>
<dbReference type="Gene3D" id="3.40.30.10">
    <property type="entry name" value="Glutaredoxin"/>
    <property type="match status" value="1"/>
</dbReference>
<dbReference type="STRING" id="536979.SAMN04488055_2860"/>
<evidence type="ECO:0000256" key="1">
    <source>
        <dbReference type="ARBA" id="ARBA00004196"/>
    </source>
</evidence>
<dbReference type="SUPFAM" id="SSF52833">
    <property type="entry name" value="Thioredoxin-like"/>
    <property type="match status" value="1"/>
</dbReference>
<dbReference type="GO" id="GO:0030313">
    <property type="term" value="C:cell envelope"/>
    <property type="evidence" value="ECO:0007669"/>
    <property type="project" value="UniProtKB-SubCell"/>
</dbReference>
<proteinExistence type="predicted"/>
<dbReference type="RefSeq" id="WP_074239877.1">
    <property type="nucleotide sequence ID" value="NZ_FSRA01000001.1"/>
</dbReference>
<keyword evidence="3" id="KW-1015">Disulfide bond</keyword>
<feature type="chain" id="PRO_5013020583" evidence="5">
    <location>
        <begin position="20"/>
        <end position="380"/>
    </location>
</feature>
<sequence length="380" mass="42744">MKILIFTAVLLCPAVMLFAQERGKKEKVYSFQVEGNIAKQDKPTKIYLRRKTEGKMIIDSVITPDGRFLFLGNIPEPQTAQLFTQVAPTPENPVGRKEVIMLFLGQGATTVNINDINSRGTATGTPEQEAFNQLNSLTWPFTKEADEVYGKYMKAARAKDDALIRKYESRLDELNASRLAVMSKYLKDNPHTPIGMYVINQVAGYELDADEFYPVFNTLSKTVRNYPSGKQFEYRLELAKKLTVGNPAIEFSQNDAAGKPVNLGSFKGKYLLVDFWASWCGPCRAENPNVVKAYHKYKEKGFTILGVSFDENKEKWLQAVQDDQLAWTQVSDLKGWGNAVGQLYGIRAIPQNLLLDPQGKIIAKNLRAEALEAKLEELLK</sequence>
<dbReference type="PROSITE" id="PS00194">
    <property type="entry name" value="THIOREDOXIN_1"/>
    <property type="match status" value="1"/>
</dbReference>
<dbReference type="PANTHER" id="PTHR42852:SF6">
    <property type="entry name" value="THIOL:DISULFIDE INTERCHANGE PROTEIN DSBE"/>
    <property type="match status" value="1"/>
</dbReference>
<evidence type="ECO:0000313" key="7">
    <source>
        <dbReference type="EMBL" id="SIO08730.1"/>
    </source>
</evidence>
<evidence type="ECO:0000256" key="5">
    <source>
        <dbReference type="SAM" id="SignalP"/>
    </source>
</evidence>
<dbReference type="EMBL" id="FSRA01000001">
    <property type="protein sequence ID" value="SIO08730.1"/>
    <property type="molecule type" value="Genomic_DNA"/>
</dbReference>
<dbReference type="InterPro" id="IPR050553">
    <property type="entry name" value="Thioredoxin_ResA/DsbE_sf"/>
</dbReference>
<dbReference type="Pfam" id="PF00578">
    <property type="entry name" value="AhpC-TSA"/>
    <property type="match status" value="1"/>
</dbReference>
<evidence type="ECO:0000313" key="8">
    <source>
        <dbReference type="Proteomes" id="UP000185003"/>
    </source>
</evidence>
<dbReference type="InterPro" id="IPR036249">
    <property type="entry name" value="Thioredoxin-like_sf"/>
</dbReference>
<dbReference type="GO" id="GO:0016853">
    <property type="term" value="F:isomerase activity"/>
    <property type="evidence" value="ECO:0007669"/>
    <property type="project" value="UniProtKB-KW"/>
</dbReference>